<gene>
    <name evidence="2" type="ORF">E4Z61_07410</name>
</gene>
<evidence type="ECO:0000313" key="2">
    <source>
        <dbReference type="EMBL" id="QBX80195.1"/>
    </source>
</evidence>
<name>A0ABX5T587_9ENTR</name>
<dbReference type="RefSeq" id="WP_135322208.1">
    <property type="nucleotide sequence ID" value="NZ_CP038469.1"/>
</dbReference>
<sequence length="213" mass="24333">MFNRVRRGLKEFDTSFSIAEKLYQALQFLIITLGGTGVLGLLAWIDPYFKRIGYLAYGLIFIVCITLFFAMLYLYKMAKLSTTKEQYYLSLIEKKVETNPLDDIFSNKVIHLEDLRLPFNESQTKKTFRRCKLVGPMTILIGGGTISGSSFEYCGEFITLPKECDFAYLNGVLQFIDCSFHECTFIQTTIIIPYALALPIKKDMPNAKFIGLN</sequence>
<protein>
    <submittedName>
        <fullName evidence="2">Uncharacterized protein</fullName>
    </submittedName>
</protein>
<dbReference type="EMBL" id="CP038469">
    <property type="protein sequence ID" value="QBX80195.1"/>
    <property type="molecule type" value="Genomic_DNA"/>
</dbReference>
<evidence type="ECO:0000313" key="3">
    <source>
        <dbReference type="Proteomes" id="UP000296284"/>
    </source>
</evidence>
<keyword evidence="1" id="KW-0812">Transmembrane</keyword>
<keyword evidence="1" id="KW-1133">Transmembrane helix</keyword>
<evidence type="ECO:0000256" key="1">
    <source>
        <dbReference type="SAM" id="Phobius"/>
    </source>
</evidence>
<keyword evidence="1" id="KW-0472">Membrane</keyword>
<accession>A0ABX5T587</accession>
<keyword evidence="3" id="KW-1185">Reference proteome</keyword>
<feature type="transmembrane region" description="Helical" evidence="1">
    <location>
        <begin position="51"/>
        <end position="75"/>
    </location>
</feature>
<organism evidence="2 3">
    <name type="scientific">Citrobacter tructae</name>
    <dbReference type="NCBI Taxonomy" id="2562449"/>
    <lineage>
        <taxon>Bacteria</taxon>
        <taxon>Pseudomonadati</taxon>
        <taxon>Pseudomonadota</taxon>
        <taxon>Gammaproteobacteria</taxon>
        <taxon>Enterobacterales</taxon>
        <taxon>Enterobacteriaceae</taxon>
        <taxon>Citrobacter</taxon>
    </lineage>
</organism>
<dbReference type="Proteomes" id="UP000296284">
    <property type="component" value="Chromosome"/>
</dbReference>
<proteinExistence type="predicted"/>
<reference evidence="2 3" key="1">
    <citation type="submission" date="2019-03" db="EMBL/GenBank/DDBJ databases">
        <title>Complete genome sequence of Citrobacter sp. SNU WT2 isolated from diseased rainbow trout.</title>
        <authorList>
            <person name="Oh W.T."/>
            <person name="Park S.C."/>
        </authorList>
    </citation>
    <scope>NUCLEOTIDE SEQUENCE [LARGE SCALE GENOMIC DNA]</scope>
    <source>
        <strain evidence="2 3">SNU WT2</strain>
    </source>
</reference>
<feature type="transmembrane region" description="Helical" evidence="1">
    <location>
        <begin position="25"/>
        <end position="45"/>
    </location>
</feature>